<dbReference type="EMBL" id="AWWV01012696">
    <property type="protein sequence ID" value="OMO64927.1"/>
    <property type="molecule type" value="Genomic_DNA"/>
</dbReference>
<comment type="caution">
    <text evidence="2">The sequence shown here is derived from an EMBL/GenBank/DDBJ whole genome shotgun (WGS) entry which is preliminary data.</text>
</comment>
<dbReference type="InterPro" id="IPR016639">
    <property type="entry name" value="GST_Omega/GSH"/>
</dbReference>
<dbReference type="CDD" id="cd03190">
    <property type="entry name" value="GST_C_Omega_like"/>
    <property type="match status" value="1"/>
</dbReference>
<dbReference type="PROSITE" id="PS50405">
    <property type="entry name" value="GST_CTER"/>
    <property type="match status" value="1"/>
</dbReference>
<dbReference type="SUPFAM" id="SSF47616">
    <property type="entry name" value="GST C-terminal domain-like"/>
    <property type="match status" value="1"/>
</dbReference>
<dbReference type="Proteomes" id="UP000188268">
    <property type="component" value="Unassembled WGS sequence"/>
</dbReference>
<dbReference type="InterPro" id="IPR004045">
    <property type="entry name" value="Glutathione_S-Trfase_N"/>
</dbReference>
<dbReference type="InterPro" id="IPR036249">
    <property type="entry name" value="Thioredoxin-like_sf"/>
</dbReference>
<reference evidence="2 3" key="1">
    <citation type="submission" date="2013-09" db="EMBL/GenBank/DDBJ databases">
        <title>Corchorus capsularis genome sequencing.</title>
        <authorList>
            <person name="Alam M."/>
            <person name="Haque M.S."/>
            <person name="Islam M.S."/>
            <person name="Emdad E.M."/>
            <person name="Islam M.M."/>
            <person name="Ahmed B."/>
            <person name="Halim A."/>
            <person name="Hossen Q.M.M."/>
            <person name="Hossain M.Z."/>
            <person name="Ahmed R."/>
            <person name="Khan M.M."/>
            <person name="Islam R."/>
            <person name="Rashid M.M."/>
            <person name="Khan S.A."/>
            <person name="Rahman M.S."/>
            <person name="Alam M."/>
        </authorList>
    </citation>
    <scope>NUCLEOTIDE SEQUENCE [LARGE SCALE GENOMIC DNA]</scope>
    <source>
        <strain evidence="3">cv. CVL-1</strain>
        <tissue evidence="2">Whole seedling</tissue>
    </source>
</reference>
<dbReference type="SUPFAM" id="SSF52833">
    <property type="entry name" value="Thioredoxin-like"/>
    <property type="match status" value="1"/>
</dbReference>
<dbReference type="InterPro" id="IPR047047">
    <property type="entry name" value="GST_Omega-like_C"/>
</dbReference>
<evidence type="ECO:0000313" key="2">
    <source>
        <dbReference type="EMBL" id="OMO64927.1"/>
    </source>
</evidence>
<dbReference type="AlphaFoldDB" id="A0A1R3H3M6"/>
<dbReference type="Gene3D" id="1.20.1050.10">
    <property type="match status" value="1"/>
</dbReference>
<gene>
    <name evidence="2" type="ORF">CCACVL1_21597</name>
</gene>
<dbReference type="FunFam" id="3.40.30.10:FF:000265">
    <property type="entry name" value="Glutathione S-transferase family protein"/>
    <property type="match status" value="1"/>
</dbReference>
<protein>
    <recommendedName>
        <fullName evidence="1">GST C-terminal domain-containing protein</fullName>
    </recommendedName>
</protein>
<evidence type="ECO:0000313" key="3">
    <source>
        <dbReference type="Proteomes" id="UP000188268"/>
    </source>
</evidence>
<feature type="domain" description="GST C-terminal" evidence="1">
    <location>
        <begin position="213"/>
        <end position="351"/>
    </location>
</feature>
<dbReference type="Gramene" id="OMO64927">
    <property type="protein sequence ID" value="OMO64927"/>
    <property type="gene ID" value="CCACVL1_21597"/>
</dbReference>
<dbReference type="Pfam" id="PF13409">
    <property type="entry name" value="GST_N_2"/>
    <property type="match status" value="1"/>
</dbReference>
<dbReference type="GO" id="GO:0004364">
    <property type="term" value="F:glutathione transferase activity"/>
    <property type="evidence" value="ECO:0007669"/>
    <property type="project" value="InterPro"/>
</dbReference>
<dbReference type="STRING" id="210143.A0A1R3H3M6"/>
<dbReference type="Pfam" id="PF13410">
    <property type="entry name" value="GST_C_2"/>
    <property type="match status" value="1"/>
</dbReference>
<proteinExistence type="predicted"/>
<dbReference type="InterPro" id="IPR010987">
    <property type="entry name" value="Glutathione-S-Trfase_C-like"/>
</dbReference>
<accession>A0A1R3H3M6</accession>
<dbReference type="PANTHER" id="PTHR32419:SF31">
    <property type="entry name" value="OS02G0814800 PROTEIN"/>
    <property type="match status" value="1"/>
</dbReference>
<name>A0A1R3H3M6_COCAP</name>
<dbReference type="OrthoDB" id="2309723at2759"/>
<keyword evidence="3" id="KW-1185">Reference proteome</keyword>
<sequence length="351" mass="39260">MNCNSLPSSRPTLHSPPKTTFKLTCQVSPKMSLNNNGNSSSSNLSIINNISNLLWGAALPPGLLISTVRTAWTSTWQLMMSQLAPSDPSGGYTRPPSKFRLSRQNPTAANTTLHLYVGLPCPWAHRTLIVRALKGLEEAVPVSVAAPGLDGSWEFKDMPERVKGRDRDIVNPSRDKVNGCRNLKEVYRLRKGGYNGRATVPMLWDVEEKEVVCNESYDIIEFFNSGLNGLARNPGLDLSPVELKEKIEEWNREIYPNVNNGVYRCGFAQSQEAYDAAVNDLFSTLDKIDDHLGGSRYLCGDRLTLADICLFTTLIRFDLVYNVLFKCTKKKLLEFTNLHSYMCDIYQVSIA</sequence>
<dbReference type="InterPro" id="IPR036282">
    <property type="entry name" value="Glutathione-S-Trfase_C_sf"/>
</dbReference>
<evidence type="ECO:0000259" key="1">
    <source>
        <dbReference type="PROSITE" id="PS50405"/>
    </source>
</evidence>
<organism evidence="2 3">
    <name type="scientific">Corchorus capsularis</name>
    <name type="common">Jute</name>
    <dbReference type="NCBI Taxonomy" id="210143"/>
    <lineage>
        <taxon>Eukaryota</taxon>
        <taxon>Viridiplantae</taxon>
        <taxon>Streptophyta</taxon>
        <taxon>Embryophyta</taxon>
        <taxon>Tracheophyta</taxon>
        <taxon>Spermatophyta</taxon>
        <taxon>Magnoliopsida</taxon>
        <taxon>eudicotyledons</taxon>
        <taxon>Gunneridae</taxon>
        <taxon>Pentapetalae</taxon>
        <taxon>rosids</taxon>
        <taxon>malvids</taxon>
        <taxon>Malvales</taxon>
        <taxon>Malvaceae</taxon>
        <taxon>Grewioideae</taxon>
        <taxon>Apeibeae</taxon>
        <taxon>Corchorus</taxon>
    </lineage>
</organism>
<dbReference type="Gene3D" id="3.40.30.10">
    <property type="entry name" value="Glutaredoxin"/>
    <property type="match status" value="1"/>
</dbReference>
<dbReference type="GO" id="GO:0005737">
    <property type="term" value="C:cytoplasm"/>
    <property type="evidence" value="ECO:0007669"/>
    <property type="project" value="TreeGrafter"/>
</dbReference>
<dbReference type="PANTHER" id="PTHR32419">
    <property type="entry name" value="GLUTATHIONYL-HYDROQUINONE REDUCTASE"/>
    <property type="match status" value="1"/>
</dbReference>